<organism evidence="1 2">
    <name type="scientific">Reticulibacter mediterranei</name>
    <dbReference type="NCBI Taxonomy" id="2778369"/>
    <lineage>
        <taxon>Bacteria</taxon>
        <taxon>Bacillati</taxon>
        <taxon>Chloroflexota</taxon>
        <taxon>Ktedonobacteria</taxon>
        <taxon>Ktedonobacterales</taxon>
        <taxon>Reticulibacteraceae</taxon>
        <taxon>Reticulibacter</taxon>
    </lineage>
</organism>
<gene>
    <name evidence="1" type="ORF">KSF_038530</name>
</gene>
<evidence type="ECO:0000313" key="1">
    <source>
        <dbReference type="EMBL" id="GHO93805.1"/>
    </source>
</evidence>
<dbReference type="AlphaFoldDB" id="A0A8J3N336"/>
<evidence type="ECO:0000313" key="2">
    <source>
        <dbReference type="Proteomes" id="UP000597444"/>
    </source>
</evidence>
<reference evidence="1" key="1">
    <citation type="submission" date="2020-10" db="EMBL/GenBank/DDBJ databases">
        <title>Taxonomic study of unclassified bacteria belonging to the class Ktedonobacteria.</title>
        <authorList>
            <person name="Yabe S."/>
            <person name="Wang C.M."/>
            <person name="Zheng Y."/>
            <person name="Sakai Y."/>
            <person name="Cavaletti L."/>
            <person name="Monciardini P."/>
            <person name="Donadio S."/>
        </authorList>
    </citation>
    <scope>NUCLEOTIDE SEQUENCE</scope>
    <source>
        <strain evidence="1">ID150040</strain>
    </source>
</reference>
<dbReference type="Proteomes" id="UP000597444">
    <property type="component" value="Unassembled WGS sequence"/>
</dbReference>
<dbReference type="RefSeq" id="WP_220204575.1">
    <property type="nucleotide sequence ID" value="NZ_BNJK01000001.1"/>
</dbReference>
<keyword evidence="2" id="KW-1185">Reference proteome</keyword>
<comment type="caution">
    <text evidence="1">The sequence shown here is derived from an EMBL/GenBank/DDBJ whole genome shotgun (WGS) entry which is preliminary data.</text>
</comment>
<name>A0A8J3N336_9CHLR</name>
<protein>
    <submittedName>
        <fullName evidence="1">Uncharacterized protein</fullName>
    </submittedName>
</protein>
<accession>A0A8J3N336</accession>
<sequence length="120" mass="14215">MSRIPSGKLIWSLNRYTRNKNLWDRVCEECHHQTPVFVYEHHDEQERSLFGYLCEECAQKKLRAWLQSTQEPEDGEACCQVSFDTATVFYEQKNDGDTLLLTRWSSEQRRRRLQGEGGDL</sequence>
<dbReference type="EMBL" id="BNJK01000001">
    <property type="protein sequence ID" value="GHO93805.1"/>
    <property type="molecule type" value="Genomic_DNA"/>
</dbReference>
<proteinExistence type="predicted"/>